<feature type="compositionally biased region" description="Polar residues" evidence="1">
    <location>
        <begin position="48"/>
        <end position="57"/>
    </location>
</feature>
<sequence>MKIRSIAVTAAIAVTLPLAAACGSQGTAERAADKPAAAAKADEDEVDCTSQETSQADWTKHCAEGAGEEEAPDTELKFGDGFRFHDGVKVTVTRVERFADFHEYDSKPTPAQNAFRVHLKITNGSKKPVSLDDMSVLVSGATKGGDAEITTWENGASEMAGGRIAPGVTADKTEDGVLDKKYGTQALVTLAYMPSDGDVDVFAAEPNWTGPIR</sequence>
<gene>
    <name evidence="3" type="ORF">GCM10012287_01150</name>
</gene>
<keyword evidence="4" id="KW-1185">Reference proteome</keyword>
<accession>A0ABQ2LPW5</accession>
<keyword evidence="2" id="KW-0732">Signal</keyword>
<evidence type="ECO:0000256" key="1">
    <source>
        <dbReference type="SAM" id="MobiDB-lite"/>
    </source>
</evidence>
<name>A0ABQ2LPW5_9ACTN</name>
<evidence type="ECO:0000313" key="3">
    <source>
        <dbReference type="EMBL" id="GGO41757.1"/>
    </source>
</evidence>
<feature type="chain" id="PRO_5046460457" description="DUF4352 domain-containing protein" evidence="2">
    <location>
        <begin position="21"/>
        <end position="213"/>
    </location>
</feature>
<evidence type="ECO:0000313" key="4">
    <source>
        <dbReference type="Proteomes" id="UP000631535"/>
    </source>
</evidence>
<dbReference type="RefSeq" id="WP_189035038.1">
    <property type="nucleotide sequence ID" value="NZ_BMMP01000001.1"/>
</dbReference>
<reference evidence="4" key="1">
    <citation type="journal article" date="2019" name="Int. J. Syst. Evol. Microbiol.">
        <title>The Global Catalogue of Microorganisms (GCM) 10K type strain sequencing project: providing services to taxonomists for standard genome sequencing and annotation.</title>
        <authorList>
            <consortium name="The Broad Institute Genomics Platform"/>
            <consortium name="The Broad Institute Genome Sequencing Center for Infectious Disease"/>
            <person name="Wu L."/>
            <person name="Ma J."/>
        </authorList>
    </citation>
    <scope>NUCLEOTIDE SEQUENCE [LARGE SCALE GENOMIC DNA]</scope>
    <source>
        <strain evidence="4">CGMCC 4.7178</strain>
    </source>
</reference>
<organism evidence="3 4">
    <name type="scientific">Streptomyces daqingensis</name>
    <dbReference type="NCBI Taxonomy" id="1472640"/>
    <lineage>
        <taxon>Bacteria</taxon>
        <taxon>Bacillati</taxon>
        <taxon>Actinomycetota</taxon>
        <taxon>Actinomycetes</taxon>
        <taxon>Kitasatosporales</taxon>
        <taxon>Streptomycetaceae</taxon>
        <taxon>Streptomyces</taxon>
    </lineage>
</organism>
<evidence type="ECO:0008006" key="5">
    <source>
        <dbReference type="Google" id="ProtNLM"/>
    </source>
</evidence>
<protein>
    <recommendedName>
        <fullName evidence="5">DUF4352 domain-containing protein</fullName>
    </recommendedName>
</protein>
<feature type="region of interest" description="Disordered" evidence="1">
    <location>
        <begin position="33"/>
        <end position="59"/>
    </location>
</feature>
<dbReference type="EMBL" id="BMMP01000001">
    <property type="protein sequence ID" value="GGO41757.1"/>
    <property type="molecule type" value="Genomic_DNA"/>
</dbReference>
<dbReference type="PROSITE" id="PS51257">
    <property type="entry name" value="PROKAR_LIPOPROTEIN"/>
    <property type="match status" value="1"/>
</dbReference>
<dbReference type="Proteomes" id="UP000631535">
    <property type="component" value="Unassembled WGS sequence"/>
</dbReference>
<comment type="caution">
    <text evidence="3">The sequence shown here is derived from an EMBL/GenBank/DDBJ whole genome shotgun (WGS) entry which is preliminary data.</text>
</comment>
<proteinExistence type="predicted"/>
<feature type="signal peptide" evidence="2">
    <location>
        <begin position="1"/>
        <end position="20"/>
    </location>
</feature>
<evidence type="ECO:0000256" key="2">
    <source>
        <dbReference type="SAM" id="SignalP"/>
    </source>
</evidence>